<protein>
    <recommendedName>
        <fullName evidence="3">AMP nucleosidase</fullName>
        <ecNumber evidence="2">3.2.2.4</ecNumber>
    </recommendedName>
    <alternativeName>
        <fullName evidence="3">AMP nucleosidase</fullName>
    </alternativeName>
</protein>
<evidence type="ECO:0000256" key="3">
    <source>
        <dbReference type="ARBA" id="ARBA00031983"/>
    </source>
</evidence>
<dbReference type="Gene3D" id="3.40.50.450">
    <property type="match status" value="1"/>
</dbReference>
<dbReference type="PATRIC" id="fig|45076.6.peg.1243"/>
<sequence>MPLAWQPLLLGILEEVIEMWNAIKIGELIKLIGFLNIKGYFDRLYSLMNSCEQAGFLIVQANNIPIS</sequence>
<evidence type="ECO:0000313" key="4">
    <source>
        <dbReference type="EMBL" id="KTD80234.1"/>
    </source>
</evidence>
<evidence type="ECO:0000313" key="5">
    <source>
        <dbReference type="Proteomes" id="UP000054662"/>
    </source>
</evidence>
<evidence type="ECO:0000256" key="2">
    <source>
        <dbReference type="ARBA" id="ARBA00011985"/>
    </source>
</evidence>
<dbReference type="EMBL" id="LNZC01000011">
    <property type="protein sequence ID" value="KTD80234.1"/>
    <property type="molecule type" value="Genomic_DNA"/>
</dbReference>
<dbReference type="Pfam" id="PF03641">
    <property type="entry name" value="Lysine_decarbox"/>
    <property type="match status" value="1"/>
</dbReference>
<organism evidence="4 5">
    <name type="scientific">Legionella worsleiensis</name>
    <dbReference type="NCBI Taxonomy" id="45076"/>
    <lineage>
        <taxon>Bacteria</taxon>
        <taxon>Pseudomonadati</taxon>
        <taxon>Pseudomonadota</taxon>
        <taxon>Gammaproteobacteria</taxon>
        <taxon>Legionellales</taxon>
        <taxon>Legionellaceae</taxon>
        <taxon>Legionella</taxon>
    </lineage>
</organism>
<accession>A0A0W1AFW8</accession>
<evidence type="ECO:0000256" key="1">
    <source>
        <dbReference type="ARBA" id="ARBA00000274"/>
    </source>
</evidence>
<dbReference type="EC" id="3.2.2.4" evidence="2"/>
<dbReference type="OrthoDB" id="9801098at2"/>
<dbReference type="AlphaFoldDB" id="A0A0W1AFW8"/>
<dbReference type="SUPFAM" id="SSF102405">
    <property type="entry name" value="MCP/YpsA-like"/>
    <property type="match status" value="1"/>
</dbReference>
<dbReference type="Proteomes" id="UP000054662">
    <property type="component" value="Unassembled WGS sequence"/>
</dbReference>
<keyword evidence="5" id="KW-1185">Reference proteome</keyword>
<dbReference type="InterPro" id="IPR031100">
    <property type="entry name" value="LOG_fam"/>
</dbReference>
<name>A0A0W1AFW8_9GAMM</name>
<dbReference type="GO" id="GO:0008714">
    <property type="term" value="F:AMP nucleosidase activity"/>
    <property type="evidence" value="ECO:0007669"/>
    <property type="project" value="UniProtKB-EC"/>
</dbReference>
<comment type="caution">
    <text evidence="4">The sequence shown here is derived from an EMBL/GenBank/DDBJ whole genome shotgun (WGS) entry which is preliminary data.</text>
</comment>
<gene>
    <name evidence="4" type="ORF">Lwor_1142</name>
</gene>
<proteinExistence type="predicted"/>
<dbReference type="STRING" id="45076.Lwor_1142"/>
<dbReference type="RefSeq" id="WP_058492947.1">
    <property type="nucleotide sequence ID" value="NZ_CBCRUR010000009.1"/>
</dbReference>
<reference evidence="4 5" key="1">
    <citation type="submission" date="2015-11" db="EMBL/GenBank/DDBJ databases">
        <title>Genomic analysis of 38 Legionella species identifies large and diverse effector repertoires.</title>
        <authorList>
            <person name="Burstein D."/>
            <person name="Amaro F."/>
            <person name="Zusman T."/>
            <person name="Lifshitz Z."/>
            <person name="Cohen O."/>
            <person name="Gilbert J.A."/>
            <person name="Pupko T."/>
            <person name="Shuman H.A."/>
            <person name="Segal G."/>
        </authorList>
    </citation>
    <scope>NUCLEOTIDE SEQUENCE [LARGE SCALE GENOMIC DNA]</scope>
    <source>
        <strain evidence="4 5">ATCC 49508</strain>
    </source>
</reference>
<comment type="catalytic activity">
    <reaction evidence="1">
        <text>AMP + H2O = D-ribose 5-phosphate + adenine</text>
        <dbReference type="Rhea" id="RHEA:20129"/>
        <dbReference type="ChEBI" id="CHEBI:15377"/>
        <dbReference type="ChEBI" id="CHEBI:16708"/>
        <dbReference type="ChEBI" id="CHEBI:78346"/>
        <dbReference type="ChEBI" id="CHEBI:456215"/>
        <dbReference type="EC" id="3.2.2.4"/>
    </reaction>
</comment>